<organism evidence="12 13">
    <name type="scientific">Oopsacas minuta</name>
    <dbReference type="NCBI Taxonomy" id="111878"/>
    <lineage>
        <taxon>Eukaryota</taxon>
        <taxon>Metazoa</taxon>
        <taxon>Porifera</taxon>
        <taxon>Hexactinellida</taxon>
        <taxon>Hexasterophora</taxon>
        <taxon>Lyssacinosida</taxon>
        <taxon>Leucopsacidae</taxon>
        <taxon>Oopsacas</taxon>
    </lineage>
</organism>
<dbReference type="GO" id="GO:0004376">
    <property type="term" value="F:GPI mannosyltransferase activity"/>
    <property type="evidence" value="ECO:0007669"/>
    <property type="project" value="InterPro"/>
</dbReference>
<dbReference type="GO" id="GO:0000009">
    <property type="term" value="F:alpha-1,6-mannosyltransferase activity"/>
    <property type="evidence" value="ECO:0007669"/>
    <property type="project" value="InterPro"/>
</dbReference>
<keyword evidence="7 11" id="KW-0812">Transmembrane</keyword>
<sequence length="288" mass="32761">MADVSLHEERQSHSYLIEVLLGGLSSWDGEHYLLIAEQGYKHETNLAFFPLYPILIRAISYTLLSPLLFMGVQMHSVMLIAGVTLTLIAFPMATYQLHKLTDLIYPHRPLLSHITVLLFIINPANIFMSAVYTECLFALFSFACIRYLIAGKTSRACLYLALSCSTRSNGSILCIFIAMYYLEGIVTDFKLTTFIRKSLSCISQLLLGLSPIICYQVYTAHKLDYNYTGILPYSYIQQKHWGIGLMNYYEVKQLPNFMLALPVTTLSILAVWQEVMDVYRTEPGGWSQ</sequence>
<keyword evidence="10 11" id="KW-0472">Membrane</keyword>
<feature type="transmembrane region" description="Helical" evidence="11">
    <location>
        <begin position="77"/>
        <end position="97"/>
    </location>
</feature>
<dbReference type="EMBL" id="JAKMXF010000365">
    <property type="protein sequence ID" value="KAI6645735.1"/>
    <property type="molecule type" value="Genomic_DNA"/>
</dbReference>
<keyword evidence="9 11" id="KW-1133">Transmembrane helix</keyword>
<comment type="subcellular location">
    <subcellularLocation>
        <location evidence="1 11">Endoplasmic reticulum membrane</location>
        <topology evidence="1 11">Multi-pass membrane protein</topology>
    </subcellularLocation>
</comment>
<evidence type="ECO:0000256" key="7">
    <source>
        <dbReference type="ARBA" id="ARBA00022692"/>
    </source>
</evidence>
<dbReference type="GO" id="GO:0005789">
    <property type="term" value="C:endoplasmic reticulum membrane"/>
    <property type="evidence" value="ECO:0007669"/>
    <property type="project" value="UniProtKB-SubCell"/>
</dbReference>
<gene>
    <name evidence="12" type="ORF">LOD99_12998</name>
</gene>
<evidence type="ECO:0000256" key="9">
    <source>
        <dbReference type="ARBA" id="ARBA00022989"/>
    </source>
</evidence>
<dbReference type="PANTHER" id="PTHR12468">
    <property type="entry name" value="GPI MANNOSYLTRANSFERASE 2"/>
    <property type="match status" value="1"/>
</dbReference>
<comment type="pathway">
    <text evidence="2 11">Glycolipid biosynthesis; glycosylphosphatidylinositol-anchor biosynthesis.</text>
</comment>
<evidence type="ECO:0000256" key="3">
    <source>
        <dbReference type="ARBA" id="ARBA00008698"/>
    </source>
</evidence>
<dbReference type="GO" id="GO:0006506">
    <property type="term" value="P:GPI anchor biosynthetic process"/>
    <property type="evidence" value="ECO:0007669"/>
    <property type="project" value="UniProtKB-KW"/>
</dbReference>
<comment type="similarity">
    <text evidence="3 11">Belongs to the PIGV family.</text>
</comment>
<evidence type="ECO:0000256" key="6">
    <source>
        <dbReference type="ARBA" id="ARBA00022679"/>
    </source>
</evidence>
<proteinExistence type="inferred from homology"/>
<dbReference type="PANTHER" id="PTHR12468:SF2">
    <property type="entry name" value="GPI MANNOSYLTRANSFERASE 2"/>
    <property type="match status" value="1"/>
</dbReference>
<feature type="transmembrane region" description="Helical" evidence="11">
    <location>
        <begin position="157"/>
        <end position="182"/>
    </location>
</feature>
<evidence type="ECO:0000313" key="12">
    <source>
        <dbReference type="EMBL" id="KAI6645735.1"/>
    </source>
</evidence>
<dbReference type="InterPro" id="IPR007315">
    <property type="entry name" value="PIG-V/Gpi18"/>
</dbReference>
<keyword evidence="13" id="KW-1185">Reference proteome</keyword>
<feature type="transmembrane region" description="Helical" evidence="11">
    <location>
        <begin position="117"/>
        <end position="145"/>
    </location>
</feature>
<reference evidence="12 13" key="1">
    <citation type="journal article" date="2023" name="BMC Biol.">
        <title>The compact genome of the sponge Oopsacas minuta (Hexactinellida) is lacking key metazoan core genes.</title>
        <authorList>
            <person name="Santini S."/>
            <person name="Schenkelaars Q."/>
            <person name="Jourda C."/>
            <person name="Duchesne M."/>
            <person name="Belahbib H."/>
            <person name="Rocher C."/>
            <person name="Selva M."/>
            <person name="Riesgo A."/>
            <person name="Vervoort M."/>
            <person name="Leys S.P."/>
            <person name="Kodjabachian L."/>
            <person name="Le Bivic A."/>
            <person name="Borchiellini C."/>
            <person name="Claverie J.M."/>
            <person name="Renard E."/>
        </authorList>
    </citation>
    <scope>NUCLEOTIDE SEQUENCE [LARGE SCALE GENOMIC DNA]</scope>
    <source>
        <strain evidence="12">SPO-2</strain>
    </source>
</reference>
<comment type="caution">
    <text evidence="12">The sequence shown here is derived from an EMBL/GenBank/DDBJ whole genome shotgun (WGS) entry which is preliminary data.</text>
</comment>
<accession>A0AAV7IXJ1</accession>
<dbReference type="Pfam" id="PF04188">
    <property type="entry name" value="Mannosyl_trans2"/>
    <property type="match status" value="1"/>
</dbReference>
<evidence type="ECO:0000313" key="13">
    <source>
        <dbReference type="Proteomes" id="UP001165289"/>
    </source>
</evidence>
<comment type="caution">
    <text evidence="11">Lacks conserved residue(s) required for the propagation of feature annotation.</text>
</comment>
<evidence type="ECO:0000256" key="2">
    <source>
        <dbReference type="ARBA" id="ARBA00004687"/>
    </source>
</evidence>
<name>A0AAV7IXJ1_9METZ</name>
<protein>
    <recommendedName>
        <fullName evidence="11">GPI mannosyltransferase 2</fullName>
        <ecNumber evidence="11">2.4.1.-</ecNumber>
    </recommendedName>
</protein>
<dbReference type="AlphaFoldDB" id="A0AAV7IXJ1"/>
<keyword evidence="6 11" id="KW-0808">Transferase</keyword>
<keyword evidence="4 11" id="KW-0337">GPI-anchor biosynthesis</keyword>
<dbReference type="Proteomes" id="UP001165289">
    <property type="component" value="Unassembled WGS sequence"/>
</dbReference>
<keyword evidence="5 11" id="KW-0328">Glycosyltransferase</keyword>
<evidence type="ECO:0000256" key="10">
    <source>
        <dbReference type="ARBA" id="ARBA00023136"/>
    </source>
</evidence>
<evidence type="ECO:0000256" key="8">
    <source>
        <dbReference type="ARBA" id="ARBA00022824"/>
    </source>
</evidence>
<evidence type="ECO:0000256" key="4">
    <source>
        <dbReference type="ARBA" id="ARBA00022502"/>
    </source>
</evidence>
<comment type="function">
    <text evidence="11">Mannosyltransferase involved in glycosylphosphatidylinositol-anchor biosynthesis.</text>
</comment>
<dbReference type="EC" id="2.4.1.-" evidence="11"/>
<evidence type="ECO:0000256" key="11">
    <source>
        <dbReference type="RuleBase" id="RU363112"/>
    </source>
</evidence>
<dbReference type="GO" id="GO:0031501">
    <property type="term" value="C:mannosyltransferase complex"/>
    <property type="evidence" value="ECO:0007669"/>
    <property type="project" value="TreeGrafter"/>
</dbReference>
<evidence type="ECO:0000256" key="1">
    <source>
        <dbReference type="ARBA" id="ARBA00004477"/>
    </source>
</evidence>
<keyword evidence="8 11" id="KW-0256">Endoplasmic reticulum</keyword>
<feature type="transmembrane region" description="Helical" evidence="11">
    <location>
        <begin position="51"/>
        <end position="70"/>
    </location>
</feature>
<evidence type="ECO:0000256" key="5">
    <source>
        <dbReference type="ARBA" id="ARBA00022676"/>
    </source>
</evidence>